<feature type="domain" description="CN hydrolase" evidence="2">
    <location>
        <begin position="1"/>
        <end position="237"/>
    </location>
</feature>
<evidence type="ECO:0000313" key="3">
    <source>
        <dbReference type="EMBL" id="EFQ04793.1"/>
    </source>
</evidence>
<dbReference type="Gene3D" id="3.60.110.10">
    <property type="entry name" value="Carbon-nitrogen hydrolase"/>
    <property type="match status" value="1"/>
</dbReference>
<dbReference type="Pfam" id="PF00795">
    <property type="entry name" value="CN_hydrolase"/>
    <property type="match status" value="1"/>
</dbReference>
<dbReference type="eggNOG" id="COG0388">
    <property type="taxonomic scope" value="Bacteria"/>
</dbReference>
<dbReference type="AlphaFoldDB" id="E2ZA31"/>
<comment type="similarity">
    <text evidence="1">Belongs to the carbon-nitrogen hydrolase superfamily. NIT1/NIT2 family.</text>
</comment>
<dbReference type="PANTHER" id="PTHR23088:SF27">
    <property type="entry name" value="DEAMINATED GLUTATHIONE AMIDASE"/>
    <property type="match status" value="1"/>
</dbReference>
<dbReference type="HOGENOM" id="CLU_030130_3_1_9"/>
<evidence type="ECO:0000256" key="1">
    <source>
        <dbReference type="ARBA" id="ARBA00010613"/>
    </source>
</evidence>
<organism evidence="3 4">
    <name type="scientific">Megasphaera micronuciformis F0359</name>
    <dbReference type="NCBI Taxonomy" id="706434"/>
    <lineage>
        <taxon>Bacteria</taxon>
        <taxon>Bacillati</taxon>
        <taxon>Bacillota</taxon>
        <taxon>Negativicutes</taxon>
        <taxon>Veillonellales</taxon>
        <taxon>Veillonellaceae</taxon>
        <taxon>Megasphaera</taxon>
    </lineage>
</organism>
<name>E2ZA31_9FIRM</name>
<dbReference type="SUPFAM" id="SSF56317">
    <property type="entry name" value="Carbon-nitrogen hydrolase"/>
    <property type="match status" value="1"/>
</dbReference>
<dbReference type="PANTHER" id="PTHR23088">
    <property type="entry name" value="NITRILASE-RELATED"/>
    <property type="match status" value="1"/>
</dbReference>
<evidence type="ECO:0000259" key="2">
    <source>
        <dbReference type="PROSITE" id="PS50263"/>
    </source>
</evidence>
<dbReference type="InterPro" id="IPR003010">
    <property type="entry name" value="C-N_Hydrolase"/>
</dbReference>
<dbReference type="EMBL" id="AECS01000010">
    <property type="protein sequence ID" value="EFQ04793.1"/>
    <property type="molecule type" value="Genomic_DNA"/>
</dbReference>
<dbReference type="OrthoDB" id="9811121at2"/>
<dbReference type="InterPro" id="IPR036526">
    <property type="entry name" value="C-N_Hydrolase_sf"/>
</dbReference>
<dbReference type="RefSeq" id="WP_006941074.1">
    <property type="nucleotide sequence ID" value="NZ_GL538184.1"/>
</dbReference>
<dbReference type="GO" id="GO:0016787">
    <property type="term" value="F:hydrolase activity"/>
    <property type="evidence" value="ECO:0007669"/>
    <property type="project" value="UniProtKB-KW"/>
</dbReference>
<reference evidence="3 4" key="1">
    <citation type="submission" date="2010-08" db="EMBL/GenBank/DDBJ databases">
        <authorList>
            <person name="Weinstock G."/>
            <person name="Sodergren E."/>
            <person name="Clifton S."/>
            <person name="Fulton L."/>
            <person name="Fulton B."/>
            <person name="Courtney L."/>
            <person name="Fronick C."/>
            <person name="Harrison M."/>
            <person name="Strong C."/>
            <person name="Farmer C."/>
            <person name="Delahaunty K."/>
            <person name="Markovic C."/>
            <person name="Hall O."/>
            <person name="Minx P."/>
            <person name="Tomlinson C."/>
            <person name="Mitreva M."/>
            <person name="Hou S."/>
            <person name="Chen J."/>
            <person name="Wollam A."/>
            <person name="Pepin K.H."/>
            <person name="Johnson M."/>
            <person name="Bhonagiri V."/>
            <person name="Zhang X."/>
            <person name="Suruliraj S."/>
            <person name="Warren W."/>
            <person name="Chinwalla A."/>
            <person name="Mardis E.R."/>
            <person name="Wilson R.K."/>
        </authorList>
    </citation>
    <scope>NUCLEOTIDE SEQUENCE [LARGE SCALE GENOMIC DNA]</scope>
    <source>
        <strain evidence="3 4">F0359</strain>
    </source>
</reference>
<keyword evidence="3" id="KW-0378">Hydrolase</keyword>
<keyword evidence="4" id="KW-1185">Reference proteome</keyword>
<gene>
    <name evidence="3" type="ORF">HMPREF9429_00289</name>
</gene>
<dbReference type="STRING" id="706434.HMPREF9429_00289"/>
<proteinExistence type="inferred from homology"/>
<dbReference type="PROSITE" id="PS50263">
    <property type="entry name" value="CN_HYDROLASE"/>
    <property type="match status" value="1"/>
</dbReference>
<accession>E2ZA31</accession>
<comment type="caution">
    <text evidence="3">The sequence shown here is derived from an EMBL/GenBank/DDBJ whole genome shotgun (WGS) entry which is preliminary data.</text>
</comment>
<sequence>MNIKIVQCTAAKCDCETNYKRIEEATSEAVSSGHTDVLVFPEMWNTGFYPESLETGADEDGKQTKALLAKLSSQYEVNIVGGSVAVREGAGLYNRLYAFNRKGEELVAYDKVHLFSPAKEDERFEAGSELCKFALDGIQAGAVICYDLRFIDWVTLTAQGADILFVPASWPLPRVDQWRLLCCAAAVQCQCWVVGVNATDDVQGKIGGGHSLVVNPLGYIETEAGSKRQILSACVDTNLSGDVRKRIPVQTDRRDDIYEKIRRGMK</sequence>
<evidence type="ECO:0000313" key="4">
    <source>
        <dbReference type="Proteomes" id="UP000003195"/>
    </source>
</evidence>
<dbReference type="Proteomes" id="UP000003195">
    <property type="component" value="Unassembled WGS sequence"/>
</dbReference>
<protein>
    <submittedName>
        <fullName evidence="3">Hydrolase, carbon-nitrogen family</fullName>
    </submittedName>
</protein>